<keyword evidence="1" id="KW-0472">Membrane</keyword>
<evidence type="ECO:0000313" key="3">
    <source>
        <dbReference type="Proteomes" id="UP000035088"/>
    </source>
</evidence>
<dbReference type="AlphaFoldDB" id="G7GY86"/>
<dbReference type="STRING" id="1073574.GOARA_013_00050"/>
<keyword evidence="1" id="KW-0812">Transmembrane</keyword>
<sequence length="245" mass="27094">MRQVASVWAFVGKMIPMLVLTILFFLCAPEAWQLTAHMSRARLWSAALLLGLAGVAFILVAAIDNLRHSRQEALERGDYRPLTRAERLNAVALVVIVQFTQALLLAVMTFLFFTLLATVLVPQDVMLDWICPGVVNANPGQVPDLVSHCSMVTLHPDDAVSGAVAANPNGPWLEQGTLFRIGTPFLPQVLIQVCILIASVAAVAFVGSSVLESQHHKDFYQPVLNHVQEVMQRRDRYLYRDDAQP</sequence>
<feature type="transmembrane region" description="Helical" evidence="1">
    <location>
        <begin position="87"/>
        <end position="120"/>
    </location>
</feature>
<feature type="transmembrane region" description="Helical" evidence="1">
    <location>
        <begin position="189"/>
        <end position="211"/>
    </location>
</feature>
<organism evidence="2 3">
    <name type="scientific">Gordonia araii NBRC 100433</name>
    <dbReference type="NCBI Taxonomy" id="1073574"/>
    <lineage>
        <taxon>Bacteria</taxon>
        <taxon>Bacillati</taxon>
        <taxon>Actinomycetota</taxon>
        <taxon>Actinomycetes</taxon>
        <taxon>Mycobacteriales</taxon>
        <taxon>Gordoniaceae</taxon>
        <taxon>Gordonia</taxon>
    </lineage>
</organism>
<keyword evidence="3" id="KW-1185">Reference proteome</keyword>
<dbReference type="Proteomes" id="UP000035088">
    <property type="component" value="Unassembled WGS sequence"/>
</dbReference>
<gene>
    <name evidence="2" type="ORF">GOARA_013_00050</name>
</gene>
<name>G7GY86_9ACTN</name>
<evidence type="ECO:0000313" key="2">
    <source>
        <dbReference type="EMBL" id="GAB08561.1"/>
    </source>
</evidence>
<feature type="transmembrane region" description="Helical" evidence="1">
    <location>
        <begin position="43"/>
        <end position="66"/>
    </location>
</feature>
<reference evidence="2 3" key="1">
    <citation type="submission" date="2011-11" db="EMBL/GenBank/DDBJ databases">
        <title>Whole genome shotgun sequence of Gordonia araii NBRC 100433.</title>
        <authorList>
            <person name="Yoshida Y."/>
            <person name="Hosoyama A."/>
            <person name="Tsuchikane K."/>
            <person name="Katsumata H."/>
            <person name="Yamazaki S."/>
            <person name="Fujita N."/>
        </authorList>
    </citation>
    <scope>NUCLEOTIDE SEQUENCE [LARGE SCALE GENOMIC DNA]</scope>
    <source>
        <strain evidence="2 3">NBRC 100433</strain>
    </source>
</reference>
<evidence type="ECO:0000256" key="1">
    <source>
        <dbReference type="SAM" id="Phobius"/>
    </source>
</evidence>
<proteinExistence type="predicted"/>
<dbReference type="EMBL" id="BAEE01000013">
    <property type="protein sequence ID" value="GAB08561.1"/>
    <property type="molecule type" value="Genomic_DNA"/>
</dbReference>
<keyword evidence="1" id="KW-1133">Transmembrane helix</keyword>
<accession>G7GY86</accession>
<comment type="caution">
    <text evidence="2">The sequence shown here is derived from an EMBL/GenBank/DDBJ whole genome shotgun (WGS) entry which is preliminary data.</text>
</comment>
<protein>
    <submittedName>
        <fullName evidence="2">Uncharacterized protein</fullName>
    </submittedName>
</protein>